<dbReference type="InterPro" id="IPR053181">
    <property type="entry name" value="EcdB-like_regulator"/>
</dbReference>
<name>A0A167Z2U9_9HYPO</name>
<comment type="caution">
    <text evidence="1">The sequence shown here is derived from an EMBL/GenBank/DDBJ whole genome shotgun (WGS) entry which is preliminary data.</text>
</comment>
<sequence>MQEERVVKERQALLAHWDNSLDATGRLPDAVASRVYVQSYKDNIQTVYPFIPPRALDALARDDPDQNPCHRSGVGTALALLVMALGQACHGRDLANNVQGMDYFVPASRLLGELIGLSQIEVVWVYLLTGLYYDQLGWVVQGAEYIALAGRALAKTLRSCISDLLSGGGGQAASRSEEHNTILFSFWTNFLQQVYVQPSGLAQYRGAMPRPDVNTALRSGIDEQTLQAFTTQIFFLNHRHEISDTLRLLKPSPLPPTNQVDILFDTLLALQKNETVFHGDDARAAHLRAYSWDVCVATLWPSLRAALCRAAGTGEGGRDNECDDRLIRQAYGCIDALVKHAQALLSLAGCAGINRFGTLRSLWRNLVLLSVVLDDRTLGPQVHPPTLKHLFEAAIALYEQAMPRPAGALGVDVKVLRQIGASHVESYPTPTKLSSGDEPTSAYFKKAFKTPPIFERPSPASPSSAAAMNEGARTLSEEWMNITRFEWIYIDPNECIVEWKDLEGSLRLEM</sequence>
<dbReference type="PANTHER" id="PTHR47785:SF4">
    <property type="entry name" value="ZN(II)2CYS6 TRANSCRIPTION FACTOR (EUROFUNG)"/>
    <property type="match status" value="1"/>
</dbReference>
<dbReference type="STRING" id="1081102.A0A167Z2U9"/>
<gene>
    <name evidence="1" type="ORF">SPI_01589</name>
</gene>
<dbReference type="CDD" id="cd12148">
    <property type="entry name" value="fungal_TF_MHR"/>
    <property type="match status" value="1"/>
</dbReference>
<organism evidence="1 2">
    <name type="scientific">Niveomyces insectorum RCEF 264</name>
    <dbReference type="NCBI Taxonomy" id="1081102"/>
    <lineage>
        <taxon>Eukaryota</taxon>
        <taxon>Fungi</taxon>
        <taxon>Dikarya</taxon>
        <taxon>Ascomycota</taxon>
        <taxon>Pezizomycotina</taxon>
        <taxon>Sordariomycetes</taxon>
        <taxon>Hypocreomycetidae</taxon>
        <taxon>Hypocreales</taxon>
        <taxon>Cordycipitaceae</taxon>
        <taxon>Niveomyces</taxon>
    </lineage>
</organism>
<evidence type="ECO:0000313" key="1">
    <source>
        <dbReference type="EMBL" id="OAA67013.1"/>
    </source>
</evidence>
<proteinExistence type="predicted"/>
<evidence type="ECO:0000313" key="2">
    <source>
        <dbReference type="Proteomes" id="UP000076874"/>
    </source>
</evidence>
<accession>A0A167Z2U9</accession>
<dbReference type="Proteomes" id="UP000076874">
    <property type="component" value="Unassembled WGS sequence"/>
</dbReference>
<dbReference type="PANTHER" id="PTHR47785">
    <property type="entry name" value="ZN(II)2CYS6 TRANSCRIPTION FACTOR (EUROFUNG)-RELATED-RELATED"/>
    <property type="match status" value="1"/>
</dbReference>
<dbReference type="AlphaFoldDB" id="A0A167Z2U9"/>
<keyword evidence="2" id="KW-1185">Reference proteome</keyword>
<dbReference type="EMBL" id="AZHD01000002">
    <property type="protein sequence ID" value="OAA67013.1"/>
    <property type="molecule type" value="Genomic_DNA"/>
</dbReference>
<reference evidence="1 2" key="1">
    <citation type="journal article" date="2016" name="Genome Biol. Evol.">
        <title>Divergent and convergent evolution of fungal pathogenicity.</title>
        <authorList>
            <person name="Shang Y."/>
            <person name="Xiao G."/>
            <person name="Zheng P."/>
            <person name="Cen K."/>
            <person name="Zhan S."/>
            <person name="Wang C."/>
        </authorList>
    </citation>
    <scope>NUCLEOTIDE SEQUENCE [LARGE SCALE GENOMIC DNA]</scope>
    <source>
        <strain evidence="1 2">RCEF 264</strain>
    </source>
</reference>
<dbReference type="OrthoDB" id="5244761at2759"/>
<protein>
    <submittedName>
        <fullName evidence="1">Uncharacterized protein</fullName>
    </submittedName>
</protein>